<evidence type="ECO:0000313" key="16">
    <source>
        <dbReference type="Proteomes" id="UP000713904"/>
    </source>
</evidence>
<dbReference type="PANTHER" id="PTHR22807:SF53">
    <property type="entry name" value="RIBOSOMAL RNA SMALL SUBUNIT METHYLTRANSFERASE B-RELATED"/>
    <property type="match status" value="1"/>
</dbReference>
<evidence type="ECO:0000256" key="6">
    <source>
        <dbReference type="ARBA" id="ARBA00022603"/>
    </source>
</evidence>
<keyword evidence="16" id="KW-1185">Reference proteome</keyword>
<dbReference type="Pfam" id="PF01029">
    <property type="entry name" value="NusB"/>
    <property type="match status" value="1"/>
</dbReference>
<dbReference type="NCBIfam" id="NF011494">
    <property type="entry name" value="PRK14902.1"/>
    <property type="match status" value="1"/>
</dbReference>
<evidence type="ECO:0000256" key="1">
    <source>
        <dbReference type="ARBA" id="ARBA00002724"/>
    </source>
</evidence>
<comment type="similarity">
    <text evidence="13">Belongs to the class I-like SAM-binding methyltransferase superfamily. RsmB/NOP family.</text>
</comment>
<dbReference type="PANTHER" id="PTHR22807">
    <property type="entry name" value="NOP2 YEAST -RELATED NOL1/NOP2/FMU SUN DOMAIN-CONTAINING"/>
    <property type="match status" value="1"/>
</dbReference>
<dbReference type="Gene3D" id="3.40.50.150">
    <property type="entry name" value="Vaccinia Virus protein VP39"/>
    <property type="match status" value="1"/>
</dbReference>
<sequence length="454" mass="52737">MSARDIAYNILMDVEINKNYSNTSLNSFLRKSNLNDIDKGFITELVYGVIENKRYIDYIINKVSKIKVRKMSHCVKVVLRMGVYQLLFLDGVADYAAINESVNMIKKVDRKSSNFVNAVLRNISRKSDVTYIDENSIDNLSIKYSYNTWIVEKLVEEYGFEKTREIIRSLSEKPKIYVRININKVDEFLSFNELKSYIIDEFKKCNIEAKCVSGIDIALELVNFKNIDNNRLFKMGYISVQDISSMMVGLCMNPRQNSRVLDICAAPGGKTTHIAEIMRNTGEVISQDIYEHKMALINNYAKRLELSNIHTRLQDALILDEENIEKFDYVLCDVPCSGMGIVRRKPEIKYKDKEDIEKLPEIQLNILKNASKYVKENGILIYSTCTMFKDENMDIVKRFLSENRDFQMERIDLNNIESESLKEGFIQILPNTNKMDGFFICKLKKRNKLNIKNI</sequence>
<dbReference type="Pfam" id="PF01189">
    <property type="entry name" value="Methyltr_RsmB-F"/>
    <property type="match status" value="1"/>
</dbReference>
<dbReference type="InterPro" id="IPR001678">
    <property type="entry name" value="MeTrfase_RsmB-F_NOP2_dom"/>
</dbReference>
<gene>
    <name evidence="15" type="primary">rsmB</name>
    <name evidence="15" type="ORF">HLB29_02995</name>
</gene>
<evidence type="ECO:0000259" key="14">
    <source>
        <dbReference type="PROSITE" id="PS51686"/>
    </source>
</evidence>
<feature type="binding site" evidence="13">
    <location>
        <begin position="264"/>
        <end position="270"/>
    </location>
    <ligand>
        <name>S-adenosyl-L-methionine</name>
        <dbReference type="ChEBI" id="CHEBI:59789"/>
    </ligand>
</feature>
<evidence type="ECO:0000256" key="2">
    <source>
        <dbReference type="ARBA" id="ARBA00004496"/>
    </source>
</evidence>
<dbReference type="PROSITE" id="PS51686">
    <property type="entry name" value="SAM_MT_RSMB_NOP"/>
    <property type="match status" value="1"/>
</dbReference>
<keyword evidence="6 13" id="KW-0489">Methyltransferase</keyword>
<comment type="caution">
    <text evidence="15">The sequence shown here is derived from an EMBL/GenBank/DDBJ whole genome shotgun (WGS) entry which is preliminary data.</text>
</comment>
<dbReference type="CDD" id="cd02440">
    <property type="entry name" value="AdoMet_MTases"/>
    <property type="match status" value="1"/>
</dbReference>
<dbReference type="SUPFAM" id="SSF53335">
    <property type="entry name" value="S-adenosyl-L-methionine-dependent methyltransferases"/>
    <property type="match status" value="1"/>
</dbReference>
<dbReference type="Gene3D" id="1.10.940.10">
    <property type="entry name" value="NusB-like"/>
    <property type="match status" value="1"/>
</dbReference>
<keyword evidence="5" id="KW-0698">rRNA processing</keyword>
<comment type="subcellular location">
    <subcellularLocation>
        <location evidence="2">Cytoplasm</location>
    </subcellularLocation>
</comment>
<evidence type="ECO:0000256" key="7">
    <source>
        <dbReference type="ARBA" id="ARBA00022679"/>
    </source>
</evidence>
<evidence type="ECO:0000313" key="15">
    <source>
        <dbReference type="EMBL" id="MBC2575644.1"/>
    </source>
</evidence>
<dbReference type="RefSeq" id="WP_185623635.1">
    <property type="nucleotide sequence ID" value="NZ_JABGBW010000001.1"/>
</dbReference>
<dbReference type="SUPFAM" id="SSF48013">
    <property type="entry name" value="NusB-like"/>
    <property type="match status" value="1"/>
</dbReference>
<dbReference type="InterPro" id="IPR006027">
    <property type="entry name" value="NusB_RsmB_TIM44"/>
</dbReference>
<evidence type="ECO:0000256" key="12">
    <source>
        <dbReference type="ARBA" id="ARBA00047283"/>
    </source>
</evidence>
<feature type="domain" description="SAM-dependent MTase RsmB/NOP-type" evidence="14">
    <location>
        <begin position="166"/>
        <end position="446"/>
    </location>
</feature>
<evidence type="ECO:0000256" key="10">
    <source>
        <dbReference type="ARBA" id="ARBA00030399"/>
    </source>
</evidence>
<reference evidence="15 16" key="1">
    <citation type="submission" date="2020-05" db="EMBL/GenBank/DDBJ databases">
        <title>Draft genome of xy-202 and genomic insight in genome of the genus Peptostreptococcus.</title>
        <authorList>
            <person name="Zhang Z."/>
        </authorList>
    </citation>
    <scope>NUCLEOTIDE SEQUENCE [LARGE SCALE GENOMIC DNA]</scope>
    <source>
        <strain evidence="15 16">DSM 27025</strain>
    </source>
</reference>
<name>A0ABR6TJR5_9FIRM</name>
<dbReference type="EC" id="2.1.1.176" evidence="3"/>
<evidence type="ECO:0000256" key="8">
    <source>
        <dbReference type="ARBA" id="ARBA00022691"/>
    </source>
</evidence>
<accession>A0ABR6TJR5</accession>
<dbReference type="InterPro" id="IPR023267">
    <property type="entry name" value="RCMT"/>
</dbReference>
<feature type="binding site" evidence="13">
    <location>
        <position position="288"/>
    </location>
    <ligand>
        <name>S-adenosyl-L-methionine</name>
        <dbReference type="ChEBI" id="CHEBI:59789"/>
    </ligand>
</feature>
<feature type="binding site" evidence="13">
    <location>
        <position position="333"/>
    </location>
    <ligand>
        <name>S-adenosyl-L-methionine</name>
        <dbReference type="ChEBI" id="CHEBI:59789"/>
    </ligand>
</feature>
<keyword evidence="7 13" id="KW-0808">Transferase</keyword>
<dbReference type="Proteomes" id="UP000713904">
    <property type="component" value="Unassembled WGS sequence"/>
</dbReference>
<dbReference type="InterPro" id="IPR035926">
    <property type="entry name" value="NusB-like_sf"/>
</dbReference>
<feature type="binding site" evidence="13">
    <location>
        <position position="315"/>
    </location>
    <ligand>
        <name>S-adenosyl-L-methionine</name>
        <dbReference type="ChEBI" id="CHEBI:59789"/>
    </ligand>
</feature>
<dbReference type="InterPro" id="IPR029063">
    <property type="entry name" value="SAM-dependent_MTases_sf"/>
</dbReference>
<evidence type="ECO:0000256" key="11">
    <source>
        <dbReference type="ARBA" id="ARBA00031088"/>
    </source>
</evidence>
<evidence type="ECO:0000256" key="13">
    <source>
        <dbReference type="PROSITE-ProRule" id="PRU01023"/>
    </source>
</evidence>
<evidence type="ECO:0000256" key="5">
    <source>
        <dbReference type="ARBA" id="ARBA00022552"/>
    </source>
</evidence>
<dbReference type="Gene3D" id="3.30.70.1170">
    <property type="entry name" value="Sun protein, domain 3"/>
    <property type="match status" value="1"/>
</dbReference>
<dbReference type="EMBL" id="JABGBW010000001">
    <property type="protein sequence ID" value="MBC2575644.1"/>
    <property type="molecule type" value="Genomic_DNA"/>
</dbReference>
<dbReference type="NCBIfam" id="TIGR00563">
    <property type="entry name" value="rsmB"/>
    <property type="match status" value="1"/>
</dbReference>
<dbReference type="InterPro" id="IPR004573">
    <property type="entry name" value="rRNA_ssu_MeTfrase_B"/>
</dbReference>
<evidence type="ECO:0000256" key="9">
    <source>
        <dbReference type="ARBA" id="ARBA00022884"/>
    </source>
</evidence>
<dbReference type="PRINTS" id="PR02008">
    <property type="entry name" value="RCMTFAMILY"/>
</dbReference>
<keyword evidence="8 13" id="KW-0949">S-adenosyl-L-methionine</keyword>
<keyword evidence="9 13" id="KW-0694">RNA-binding</keyword>
<dbReference type="GO" id="GO:0008168">
    <property type="term" value="F:methyltransferase activity"/>
    <property type="evidence" value="ECO:0007669"/>
    <property type="project" value="UniProtKB-KW"/>
</dbReference>
<evidence type="ECO:0000256" key="3">
    <source>
        <dbReference type="ARBA" id="ARBA00012140"/>
    </source>
</evidence>
<dbReference type="InterPro" id="IPR049560">
    <property type="entry name" value="MeTrfase_RsmB-F_NOP2_cat"/>
</dbReference>
<comment type="function">
    <text evidence="1">Specifically methylates the cytosine at position 967 (m5C967) of 16S rRNA.</text>
</comment>
<feature type="active site" description="Nucleophile" evidence="13">
    <location>
        <position position="385"/>
    </location>
</feature>
<comment type="catalytic activity">
    <reaction evidence="12">
        <text>cytidine(967) in 16S rRNA + S-adenosyl-L-methionine = 5-methylcytidine(967) in 16S rRNA + S-adenosyl-L-homocysteine + H(+)</text>
        <dbReference type="Rhea" id="RHEA:42748"/>
        <dbReference type="Rhea" id="RHEA-COMP:10219"/>
        <dbReference type="Rhea" id="RHEA-COMP:10220"/>
        <dbReference type="ChEBI" id="CHEBI:15378"/>
        <dbReference type="ChEBI" id="CHEBI:57856"/>
        <dbReference type="ChEBI" id="CHEBI:59789"/>
        <dbReference type="ChEBI" id="CHEBI:74483"/>
        <dbReference type="ChEBI" id="CHEBI:82748"/>
        <dbReference type="EC" id="2.1.1.176"/>
    </reaction>
</comment>
<dbReference type="GO" id="GO:0032259">
    <property type="term" value="P:methylation"/>
    <property type="evidence" value="ECO:0007669"/>
    <property type="project" value="UniProtKB-KW"/>
</dbReference>
<organism evidence="15 16">
    <name type="scientific">Peptostreptococcus canis</name>
    <dbReference type="NCBI Taxonomy" id="1159213"/>
    <lineage>
        <taxon>Bacteria</taxon>
        <taxon>Bacillati</taxon>
        <taxon>Bacillota</taxon>
        <taxon>Clostridia</taxon>
        <taxon>Peptostreptococcales</taxon>
        <taxon>Peptostreptococcaceae</taxon>
        <taxon>Peptostreptococcus</taxon>
    </lineage>
</organism>
<evidence type="ECO:0000256" key="4">
    <source>
        <dbReference type="ARBA" id="ARBA00022490"/>
    </source>
</evidence>
<keyword evidence="4" id="KW-0963">Cytoplasm</keyword>
<proteinExistence type="inferred from homology"/>
<protein>
    <recommendedName>
        <fullName evidence="3">16S rRNA (cytosine(967)-C(5))-methyltransferase</fullName>
        <ecNumber evidence="3">2.1.1.176</ecNumber>
    </recommendedName>
    <alternativeName>
        <fullName evidence="10">16S rRNA m5C967 methyltransferase</fullName>
    </alternativeName>
    <alternativeName>
        <fullName evidence="11">rRNA (cytosine-C(5)-)-methyltransferase RsmB</fullName>
    </alternativeName>
</protein>